<sequence length="356" mass="40012">MNDRRIIEHVQNDEDDRDLDWLKQALQYAIELEFFTIPPYLTAFWSVKDHRDPVAVAIREVLVEEMLHMSLACNMLVAIGGIPKIADPDLVPKYPGPMPGGVKPLLTVPLEGLSKPAIRTFMAIEEPEEDIAQLESIRTGETFVRIGEFYDAIKFAFEDLKPPMTRDGQIEAYFGETQQPDGSNVPKNIGTQQDVVAAIQLIKDQGEGTSEEIRDPDTGELAHYYRFKEIDVGRKLIHVPNRGWVHAGTEVAIPDCWPVAEVPPGGYTRDKVHDESVWADMQQFDIAYTRVIQQLQLAWTPDSGASGGLAALHQGLELMMSDLPRLAHRIMQVPKKNQNQNYAPNFRFVPDTGAED</sequence>
<dbReference type="InterPro" id="IPR009078">
    <property type="entry name" value="Ferritin-like_SF"/>
</dbReference>
<reference evidence="2 3" key="1">
    <citation type="journal article" date="2020" name="Antonie Van Leeuwenhoek">
        <title>Rhodopirellula heiligendammensis sp. nov., Rhodopirellula pilleata sp. nov., and Rhodopirellula solitaria sp. nov. isolated from natural or artificial marine surfaces in Northern Germany and California, USA, and emended description of the genus Rhodopirellula.</title>
        <authorList>
            <person name="Kallscheuer N."/>
            <person name="Wiegand S."/>
            <person name="Jogler M."/>
            <person name="Boedeker C."/>
            <person name="Peeters S.H."/>
            <person name="Rast P."/>
            <person name="Heuer A."/>
            <person name="Jetten M.S.M."/>
            <person name="Rohde M."/>
            <person name="Jogler C."/>
        </authorList>
    </citation>
    <scope>NUCLEOTIDE SEQUENCE [LARGE SCALE GENOMIC DNA]</scope>
    <source>
        <strain evidence="2 3">Poly21</strain>
    </source>
</reference>
<proteinExistence type="predicted"/>
<dbReference type="Proteomes" id="UP000319908">
    <property type="component" value="Unassembled WGS sequence"/>
</dbReference>
<dbReference type="InterPro" id="IPR012347">
    <property type="entry name" value="Ferritin-like"/>
</dbReference>
<evidence type="ECO:0000259" key="1">
    <source>
        <dbReference type="Pfam" id="PF12902"/>
    </source>
</evidence>
<dbReference type="AlphaFoldDB" id="A0A5C6BDE1"/>
<evidence type="ECO:0000313" key="2">
    <source>
        <dbReference type="EMBL" id="TWU09732.1"/>
    </source>
</evidence>
<dbReference type="PANTHER" id="PTHR34400">
    <property type="match status" value="1"/>
</dbReference>
<dbReference type="Pfam" id="PF12902">
    <property type="entry name" value="Ferritin-like"/>
    <property type="match status" value="1"/>
</dbReference>
<comment type="caution">
    <text evidence="2">The sequence shown here is derived from an EMBL/GenBank/DDBJ whole genome shotgun (WGS) entry which is preliminary data.</text>
</comment>
<accession>A0A5C6BDE1</accession>
<dbReference type="RefSeq" id="WP_146409961.1">
    <property type="nucleotide sequence ID" value="NZ_SJPU01000009.1"/>
</dbReference>
<dbReference type="EMBL" id="SJPU01000009">
    <property type="protein sequence ID" value="TWU09732.1"/>
    <property type="molecule type" value="Genomic_DNA"/>
</dbReference>
<keyword evidence="3" id="KW-1185">Reference proteome</keyword>
<dbReference type="SUPFAM" id="SSF47240">
    <property type="entry name" value="Ferritin-like"/>
    <property type="match status" value="1"/>
</dbReference>
<dbReference type="PANTHER" id="PTHR34400:SF4">
    <property type="entry name" value="MEMBRANE PROTEIN"/>
    <property type="match status" value="1"/>
</dbReference>
<dbReference type="InterPro" id="IPR026820">
    <property type="entry name" value="VioB/RebD_dom"/>
</dbReference>
<dbReference type="Gene3D" id="1.20.1260.10">
    <property type="match status" value="1"/>
</dbReference>
<name>A0A5C6BDE1_9BACT</name>
<feature type="domain" description="Iminophenyl-pyruvate dimer synthase" evidence="1">
    <location>
        <begin position="26"/>
        <end position="230"/>
    </location>
</feature>
<protein>
    <submittedName>
        <fullName evidence="2">Ferritin-like protein</fullName>
    </submittedName>
</protein>
<gene>
    <name evidence="2" type="ORF">Poly21_55370</name>
</gene>
<organism evidence="2 3">
    <name type="scientific">Allorhodopirellula heiligendammensis</name>
    <dbReference type="NCBI Taxonomy" id="2714739"/>
    <lineage>
        <taxon>Bacteria</taxon>
        <taxon>Pseudomonadati</taxon>
        <taxon>Planctomycetota</taxon>
        <taxon>Planctomycetia</taxon>
        <taxon>Pirellulales</taxon>
        <taxon>Pirellulaceae</taxon>
        <taxon>Allorhodopirellula</taxon>
    </lineage>
</organism>
<dbReference type="OrthoDB" id="9795032at2"/>
<evidence type="ECO:0000313" key="3">
    <source>
        <dbReference type="Proteomes" id="UP000319908"/>
    </source>
</evidence>